<dbReference type="EMBL" id="NMUH01001092">
    <property type="protein sequence ID" value="MQL88809.1"/>
    <property type="molecule type" value="Genomic_DNA"/>
</dbReference>
<dbReference type="Proteomes" id="UP000652761">
    <property type="component" value="Unassembled WGS sequence"/>
</dbReference>
<evidence type="ECO:0000313" key="3">
    <source>
        <dbReference type="Proteomes" id="UP000652761"/>
    </source>
</evidence>
<sequence>MDAEAGSHGDGDAAIRAMGPLFRITEVFVWDNASSGISKSSTRHDSSPQEDSSSTETRNLSNLEQAVSALKLDQVKKLPDILTSTSAAFWMSLRTPSYTHL</sequence>
<gene>
    <name evidence="2" type="ORF">Taro_021379</name>
</gene>
<reference evidence="2" key="1">
    <citation type="submission" date="2017-07" db="EMBL/GenBank/DDBJ databases">
        <title>Taro Niue Genome Assembly and Annotation.</title>
        <authorList>
            <person name="Atibalentja N."/>
            <person name="Keating K."/>
            <person name="Fields C.J."/>
        </authorList>
    </citation>
    <scope>NUCLEOTIDE SEQUENCE</scope>
    <source>
        <strain evidence="2">Niue_2</strain>
        <tissue evidence="2">Leaf</tissue>
    </source>
</reference>
<dbReference type="AlphaFoldDB" id="A0A843VBA8"/>
<evidence type="ECO:0000256" key="1">
    <source>
        <dbReference type="SAM" id="MobiDB-lite"/>
    </source>
</evidence>
<feature type="compositionally biased region" description="Polar residues" evidence="1">
    <location>
        <begin position="49"/>
        <end position="60"/>
    </location>
</feature>
<protein>
    <submittedName>
        <fullName evidence="2">Uncharacterized protein</fullName>
    </submittedName>
</protein>
<feature type="region of interest" description="Disordered" evidence="1">
    <location>
        <begin position="36"/>
        <end position="60"/>
    </location>
</feature>
<accession>A0A843VBA8</accession>
<evidence type="ECO:0000313" key="2">
    <source>
        <dbReference type="EMBL" id="MQL88809.1"/>
    </source>
</evidence>
<comment type="caution">
    <text evidence="2">The sequence shown here is derived from an EMBL/GenBank/DDBJ whole genome shotgun (WGS) entry which is preliminary data.</text>
</comment>
<organism evidence="2 3">
    <name type="scientific">Colocasia esculenta</name>
    <name type="common">Wild taro</name>
    <name type="synonym">Arum esculentum</name>
    <dbReference type="NCBI Taxonomy" id="4460"/>
    <lineage>
        <taxon>Eukaryota</taxon>
        <taxon>Viridiplantae</taxon>
        <taxon>Streptophyta</taxon>
        <taxon>Embryophyta</taxon>
        <taxon>Tracheophyta</taxon>
        <taxon>Spermatophyta</taxon>
        <taxon>Magnoliopsida</taxon>
        <taxon>Liliopsida</taxon>
        <taxon>Araceae</taxon>
        <taxon>Aroideae</taxon>
        <taxon>Colocasieae</taxon>
        <taxon>Colocasia</taxon>
    </lineage>
</organism>
<keyword evidence="3" id="KW-1185">Reference proteome</keyword>
<proteinExistence type="predicted"/>
<name>A0A843VBA8_COLES</name>